<dbReference type="InterPro" id="IPR043136">
    <property type="entry name" value="B30.2/SPRY_sf"/>
</dbReference>
<dbReference type="Gene3D" id="2.60.120.920">
    <property type="match status" value="2"/>
</dbReference>
<dbReference type="CDD" id="cd12887">
    <property type="entry name" value="SPRY_NHR_like"/>
    <property type="match status" value="1"/>
</dbReference>
<gene>
    <name evidence="4" type="ORF">PLOB_00011757</name>
</gene>
<dbReference type="PANTHER" id="PTHR12245">
    <property type="entry name" value="SPRY DOMAIN CONTAINING SOCS BOX PROTEIN"/>
    <property type="match status" value="1"/>
</dbReference>
<reference evidence="4 5" key="1">
    <citation type="submission" date="2022-05" db="EMBL/GenBank/DDBJ databases">
        <authorList>
            <consortium name="Genoscope - CEA"/>
            <person name="William W."/>
        </authorList>
    </citation>
    <scope>NUCLEOTIDE SEQUENCE [LARGE SCALE GENOMIC DNA]</scope>
</reference>
<dbReference type="EMBL" id="CALNXK010000162">
    <property type="protein sequence ID" value="CAH3171222.1"/>
    <property type="molecule type" value="Genomic_DNA"/>
</dbReference>
<comment type="caution">
    <text evidence="4">The sequence shown here is derived from an EMBL/GenBank/DDBJ whole genome shotgun (WGS) entry which is preliminary data.</text>
</comment>
<evidence type="ECO:0000256" key="1">
    <source>
        <dbReference type="SAM" id="MobiDB-lite"/>
    </source>
</evidence>
<dbReference type="InterPro" id="IPR013320">
    <property type="entry name" value="ConA-like_dom_sf"/>
</dbReference>
<dbReference type="PROSITE" id="PS50188">
    <property type="entry name" value="B302_SPRY"/>
    <property type="match status" value="1"/>
</dbReference>
<dbReference type="PANTHER" id="PTHR12245:SF11">
    <property type="entry name" value="PROTEIN GUSTAVUS"/>
    <property type="match status" value="1"/>
</dbReference>
<dbReference type="SMART" id="SM00588">
    <property type="entry name" value="NEUZ"/>
    <property type="match status" value="1"/>
</dbReference>
<evidence type="ECO:0000259" key="2">
    <source>
        <dbReference type="PROSITE" id="PS50188"/>
    </source>
</evidence>
<evidence type="ECO:0000313" key="5">
    <source>
        <dbReference type="Proteomes" id="UP001159405"/>
    </source>
</evidence>
<feature type="compositionally biased region" description="Polar residues" evidence="1">
    <location>
        <begin position="259"/>
        <end position="273"/>
    </location>
</feature>
<dbReference type="InterPro" id="IPR050672">
    <property type="entry name" value="FBXO45-Fsn/SPSB_families"/>
</dbReference>
<feature type="compositionally biased region" description="Low complexity" evidence="1">
    <location>
        <begin position="244"/>
        <end position="258"/>
    </location>
</feature>
<protein>
    <recommendedName>
        <fullName evidence="6">Neuralized-like protein 4</fullName>
    </recommendedName>
</protein>
<dbReference type="PROSITE" id="PS51065">
    <property type="entry name" value="NHR"/>
    <property type="match status" value="1"/>
</dbReference>
<keyword evidence="5" id="KW-1185">Reference proteome</keyword>
<feature type="domain" description="NHR" evidence="3">
    <location>
        <begin position="274"/>
        <end position="440"/>
    </location>
</feature>
<dbReference type="InterPro" id="IPR011989">
    <property type="entry name" value="ARM-like"/>
</dbReference>
<dbReference type="Gene3D" id="1.25.10.10">
    <property type="entry name" value="Leucine-rich Repeat Variant"/>
    <property type="match status" value="1"/>
</dbReference>
<dbReference type="InterPro" id="IPR016024">
    <property type="entry name" value="ARM-type_fold"/>
</dbReference>
<sequence>MGVEQSIHVRQGGVNSLFERALLDALREAAEESQVPSEQFEHAWDPEDCSPKFRVLRDRLTARRLPSPLTTDAIRGKKGYRQGRHVWEITWEEDERGSNAVIGIATPQAPLQCLGYIPLVGSNTQSWGWNLSKKVSFHNGQEKSYPANFPSFVVPDTVYVILDMENATLSFATEETHLGVAFSNLPRNALIPLCPCASAVYGNCDIKMKYLGRGDNLLAKMEASKKKSTSSAYSTTVRPPPKSPSSTSPPQSPRTSSPGQVATNSADPVKSSESYKFSHTCGANIAVMCAGKKAKRIDALQCFNQGVVVTSQPLQDDELFEVRLDSKVPKWFGSLDIGATTVPADQLQFPSTITSCSQGTTFALTSDKIVNNGKEMTTVSKNLDNLSVGDRVGVMRKSDDTLHFFINGVDVGKRIKTIPPVLYGVVDVFGQTEEVTITGGTAETQTSNQDQVDAVSVMVRMNNTVNILKEGSYEDIVAVVEKVAKDILQPYEETDDRELRQKYGDHLAEIDAPLHLTKLLQRLMDMGMETKNGWLGMLVVRSVFWNYSDASLRMARGLGRSGLLKIVLNDLDTYGARSFKNEASPEFKRKDLICSAINILHNCAKASENRQILCELRALERIAPFLKADDMGVVVVATLTLSYIASDEQKKLLEAESRVLSYILGMLRNALDQPDLRGRSEGSSWSAQEIAVGLGNLLFNERNLETMLDRDVVALLVSIIGKGGIIEKECAANSLWIIAKNSKGKAKIKESASAMEELSRTSKSANQAVQEAAKRVLLELRETAYRQVDPHLQRRTHCDYQEKCRRFKSSLKLSDVFFDPKYDRCFCTECHAARGDKLYYTRGEPAKDYGIPIGWCRFGLKVHHRALALDVFNKWHVAFHGTRVDSVNAILECGDLLIPGDVALGGRKLSEEEGHFNDNRKPSGFDTKQIFVSPSVRYSGHNCYAKPKRQLETLHDPLTRKKLNTKTVLQLCINPDSYQVGPQTIAATSEIDPKFSNQEIEWSTKQRGSIILYGLLVKLDETN</sequence>
<accession>A0ABN8QXH7</accession>
<dbReference type="InterPro" id="IPR006573">
    <property type="entry name" value="NHR_dom"/>
</dbReference>
<dbReference type="Proteomes" id="UP001159405">
    <property type="component" value="Unassembled WGS sequence"/>
</dbReference>
<evidence type="ECO:0000313" key="4">
    <source>
        <dbReference type="EMBL" id="CAH3171222.1"/>
    </source>
</evidence>
<dbReference type="Pfam" id="PF07177">
    <property type="entry name" value="Neuralized"/>
    <property type="match status" value="1"/>
</dbReference>
<dbReference type="InterPro" id="IPR001870">
    <property type="entry name" value="B30.2/SPRY"/>
</dbReference>
<evidence type="ECO:0008006" key="6">
    <source>
        <dbReference type="Google" id="ProtNLM"/>
    </source>
</evidence>
<dbReference type="SMART" id="SM00449">
    <property type="entry name" value="SPRY"/>
    <property type="match status" value="1"/>
</dbReference>
<evidence type="ECO:0000259" key="3">
    <source>
        <dbReference type="PROSITE" id="PS51065"/>
    </source>
</evidence>
<name>A0ABN8QXH7_9CNID</name>
<feature type="domain" description="B30.2/SPRY" evidence="2">
    <location>
        <begin position="22"/>
        <end position="215"/>
    </location>
</feature>
<dbReference type="Pfam" id="PF00622">
    <property type="entry name" value="SPRY"/>
    <property type="match status" value="1"/>
</dbReference>
<organism evidence="4 5">
    <name type="scientific">Porites lobata</name>
    <dbReference type="NCBI Taxonomy" id="104759"/>
    <lineage>
        <taxon>Eukaryota</taxon>
        <taxon>Metazoa</taxon>
        <taxon>Cnidaria</taxon>
        <taxon>Anthozoa</taxon>
        <taxon>Hexacorallia</taxon>
        <taxon>Scleractinia</taxon>
        <taxon>Fungiina</taxon>
        <taxon>Poritidae</taxon>
        <taxon>Porites</taxon>
    </lineage>
</organism>
<proteinExistence type="predicted"/>
<dbReference type="SUPFAM" id="SSF49899">
    <property type="entry name" value="Concanavalin A-like lectins/glucanases"/>
    <property type="match status" value="1"/>
</dbReference>
<dbReference type="SUPFAM" id="SSF48371">
    <property type="entry name" value="ARM repeat"/>
    <property type="match status" value="1"/>
</dbReference>
<dbReference type="InterPro" id="IPR003877">
    <property type="entry name" value="SPRY_dom"/>
</dbReference>
<feature type="region of interest" description="Disordered" evidence="1">
    <location>
        <begin position="229"/>
        <end position="273"/>
    </location>
</feature>